<evidence type="ECO:0000256" key="14">
    <source>
        <dbReference type="ARBA" id="ARBA00038036"/>
    </source>
</evidence>
<dbReference type="AlphaFoldDB" id="A0A0C1YQW5"/>
<evidence type="ECO:0000256" key="9">
    <source>
        <dbReference type="ARBA" id="ARBA00022741"/>
    </source>
</evidence>
<dbReference type="CDD" id="cd24015">
    <property type="entry name" value="ASKHA_NBD_PanK-III"/>
    <property type="match status" value="1"/>
</dbReference>
<comment type="cofactor">
    <cofactor evidence="2">
        <name>K(+)</name>
        <dbReference type="ChEBI" id="CHEBI:29103"/>
    </cofactor>
</comment>
<evidence type="ECO:0000256" key="4">
    <source>
        <dbReference type="ARBA" id="ARBA00005225"/>
    </source>
</evidence>
<comment type="caution">
    <text evidence="17">The sequence shown here is derived from an EMBL/GenBank/DDBJ whole genome shotgun (WGS) entry which is preliminary data.</text>
</comment>
<evidence type="ECO:0000313" key="17">
    <source>
        <dbReference type="EMBL" id="KIF82992.1"/>
    </source>
</evidence>
<evidence type="ECO:0000256" key="2">
    <source>
        <dbReference type="ARBA" id="ARBA00001958"/>
    </source>
</evidence>
<feature type="active site" description="Proton acceptor" evidence="16">
    <location>
        <position position="110"/>
    </location>
</feature>
<evidence type="ECO:0000256" key="8">
    <source>
        <dbReference type="ARBA" id="ARBA00022679"/>
    </source>
</evidence>
<dbReference type="Pfam" id="PF03309">
    <property type="entry name" value="Pan_kinase"/>
    <property type="match status" value="1"/>
</dbReference>
<proteinExistence type="inferred from homology"/>
<dbReference type="EC" id="2.7.1.33" evidence="6 16"/>
<dbReference type="HAMAP" id="MF_01274">
    <property type="entry name" value="Pantothen_kinase_3"/>
    <property type="match status" value="1"/>
</dbReference>
<dbReference type="EMBL" id="JWJG01000028">
    <property type="protein sequence ID" value="KIF82992.1"/>
    <property type="molecule type" value="Genomic_DNA"/>
</dbReference>
<evidence type="ECO:0000256" key="13">
    <source>
        <dbReference type="ARBA" id="ARBA00022993"/>
    </source>
</evidence>
<dbReference type="GO" id="GO:0005737">
    <property type="term" value="C:cytoplasm"/>
    <property type="evidence" value="ECO:0007669"/>
    <property type="project" value="UniProtKB-SubCell"/>
</dbReference>
<comment type="pathway">
    <text evidence="4 16">Cofactor biosynthesis; coenzyme A biosynthesis; CoA from (R)-pantothenate: step 1/5.</text>
</comment>
<gene>
    <name evidence="16" type="primary">coaX</name>
    <name evidence="17" type="ORF">TSA66_22650</name>
</gene>
<evidence type="ECO:0000256" key="1">
    <source>
        <dbReference type="ARBA" id="ARBA00001206"/>
    </source>
</evidence>
<evidence type="ECO:0000256" key="15">
    <source>
        <dbReference type="ARBA" id="ARBA00040883"/>
    </source>
</evidence>
<name>A0A0C1YQW5_9BURK</name>
<dbReference type="GO" id="GO:0004594">
    <property type="term" value="F:pantothenate kinase activity"/>
    <property type="evidence" value="ECO:0007669"/>
    <property type="project" value="UniProtKB-UniRule"/>
</dbReference>
<evidence type="ECO:0000313" key="18">
    <source>
        <dbReference type="Proteomes" id="UP000031572"/>
    </source>
</evidence>
<dbReference type="PANTHER" id="PTHR34265">
    <property type="entry name" value="TYPE III PANTOTHENATE KINASE"/>
    <property type="match status" value="1"/>
</dbReference>
<evidence type="ECO:0000256" key="12">
    <source>
        <dbReference type="ARBA" id="ARBA00022958"/>
    </source>
</evidence>
<comment type="catalytic activity">
    <reaction evidence="1 16">
        <text>(R)-pantothenate + ATP = (R)-4'-phosphopantothenate + ADP + H(+)</text>
        <dbReference type="Rhea" id="RHEA:16373"/>
        <dbReference type="ChEBI" id="CHEBI:10986"/>
        <dbReference type="ChEBI" id="CHEBI:15378"/>
        <dbReference type="ChEBI" id="CHEBI:29032"/>
        <dbReference type="ChEBI" id="CHEBI:30616"/>
        <dbReference type="ChEBI" id="CHEBI:456216"/>
        <dbReference type="EC" id="2.7.1.33"/>
    </reaction>
</comment>
<dbReference type="Gene3D" id="3.30.420.40">
    <property type="match status" value="2"/>
</dbReference>
<dbReference type="GO" id="GO:0015937">
    <property type="term" value="P:coenzyme A biosynthetic process"/>
    <property type="evidence" value="ECO:0007669"/>
    <property type="project" value="UniProtKB-UniRule"/>
</dbReference>
<evidence type="ECO:0000256" key="6">
    <source>
        <dbReference type="ARBA" id="ARBA00012102"/>
    </source>
</evidence>
<dbReference type="PANTHER" id="PTHR34265:SF1">
    <property type="entry name" value="TYPE III PANTOTHENATE KINASE"/>
    <property type="match status" value="1"/>
</dbReference>
<dbReference type="STRING" id="709839.TSA66_22650"/>
<evidence type="ECO:0000256" key="5">
    <source>
        <dbReference type="ARBA" id="ARBA00011738"/>
    </source>
</evidence>
<dbReference type="GO" id="GO:0005524">
    <property type="term" value="F:ATP binding"/>
    <property type="evidence" value="ECO:0007669"/>
    <property type="project" value="UniProtKB-UniRule"/>
</dbReference>
<dbReference type="InterPro" id="IPR004619">
    <property type="entry name" value="Type_III_PanK"/>
</dbReference>
<feature type="binding site" evidence="16">
    <location>
        <position position="187"/>
    </location>
    <ligand>
        <name>substrate</name>
    </ligand>
</feature>
<comment type="subunit">
    <text evidence="5 16">Homodimer.</text>
</comment>
<keyword evidence="8 16" id="KW-0808">Transferase</keyword>
<keyword evidence="9 16" id="KW-0547">Nucleotide-binding</keyword>
<dbReference type="RefSeq" id="WP_040041623.1">
    <property type="nucleotide sequence ID" value="NZ_JWJG01000028.1"/>
</dbReference>
<comment type="function">
    <text evidence="16">Catalyzes the phosphorylation of pantothenate (Pan), the first step in CoA biosynthesis.</text>
</comment>
<comment type="similarity">
    <text evidence="14 16">Belongs to the type III pantothenate kinase family.</text>
</comment>
<feature type="binding site" evidence="16">
    <location>
        <position position="134"/>
    </location>
    <ligand>
        <name>ATP</name>
        <dbReference type="ChEBI" id="CHEBI:30616"/>
    </ligand>
</feature>
<dbReference type="NCBIfam" id="TIGR00671">
    <property type="entry name" value="baf"/>
    <property type="match status" value="1"/>
</dbReference>
<dbReference type="InterPro" id="IPR043129">
    <property type="entry name" value="ATPase_NBD"/>
</dbReference>
<feature type="binding site" evidence="16">
    <location>
        <begin position="6"/>
        <end position="13"/>
    </location>
    <ligand>
        <name>ATP</name>
        <dbReference type="ChEBI" id="CHEBI:30616"/>
    </ligand>
</feature>
<evidence type="ECO:0000256" key="10">
    <source>
        <dbReference type="ARBA" id="ARBA00022777"/>
    </source>
</evidence>
<evidence type="ECO:0000256" key="7">
    <source>
        <dbReference type="ARBA" id="ARBA00022490"/>
    </source>
</evidence>
<protein>
    <recommendedName>
        <fullName evidence="15 16">Type III pantothenate kinase</fullName>
        <ecNumber evidence="6 16">2.7.1.33</ecNumber>
    </recommendedName>
    <alternativeName>
        <fullName evidence="16">PanK-III</fullName>
    </alternativeName>
    <alternativeName>
        <fullName evidence="16">Pantothenic acid kinase</fullName>
    </alternativeName>
</protein>
<keyword evidence="11 16" id="KW-0067">ATP-binding</keyword>
<comment type="caution">
    <text evidence="16">Lacks conserved residue(s) required for the propagation of feature annotation.</text>
</comment>
<dbReference type="SUPFAM" id="SSF53067">
    <property type="entry name" value="Actin-like ATPase domain"/>
    <property type="match status" value="2"/>
</dbReference>
<dbReference type="OrthoDB" id="9781305at2"/>
<feature type="binding site" evidence="16">
    <location>
        <position position="101"/>
    </location>
    <ligand>
        <name>substrate</name>
    </ligand>
</feature>
<dbReference type="UniPathway" id="UPA00241">
    <property type="reaction ID" value="UER00352"/>
</dbReference>
<keyword evidence="10 16" id="KW-0418">Kinase</keyword>
<sequence length="263" mass="27178">MLLLIDAGNTRVKWALVPSGAREPGELGRWAASGMVEHAQLLQLADAWRGQDIVRVLISNVAGQAMRDALEQVLLRALGMQPVPLEWFCSAATLGGVRNNYRNPTQLGCDRFASAIGAHALFPDQALIVATCGTATTIDAIAADGVFIGGMILPGLGLMASSLAKNTAQLPQVAQDLDIGDPFADNTDAAIVSGCIAAQAGAIERALAAHAQRSGGAVQCILSGGAAALIAPHLPAPHQKVDNLVLIGLHHVAISTARHNTSC</sequence>
<keyword evidence="7 16" id="KW-0963">Cytoplasm</keyword>
<comment type="cofactor">
    <cofactor evidence="16">
        <name>NH4(+)</name>
        <dbReference type="ChEBI" id="CHEBI:28938"/>
    </cofactor>
    <cofactor evidence="16">
        <name>K(+)</name>
        <dbReference type="ChEBI" id="CHEBI:29103"/>
    </cofactor>
    <text evidence="16">A monovalent cation. Ammonium or potassium.</text>
</comment>
<keyword evidence="13 16" id="KW-0173">Coenzyme A biosynthesis</keyword>
<accession>A0A0C1YQW5</accession>
<organism evidence="17 18">
    <name type="scientific">Noviherbaspirillum autotrophicum</name>
    <dbReference type="NCBI Taxonomy" id="709839"/>
    <lineage>
        <taxon>Bacteria</taxon>
        <taxon>Pseudomonadati</taxon>
        <taxon>Pseudomonadota</taxon>
        <taxon>Betaproteobacteria</taxon>
        <taxon>Burkholderiales</taxon>
        <taxon>Oxalobacteraceae</taxon>
        <taxon>Noviherbaspirillum</taxon>
    </lineage>
</organism>
<evidence type="ECO:0000256" key="3">
    <source>
        <dbReference type="ARBA" id="ARBA00004496"/>
    </source>
</evidence>
<reference evidence="17 18" key="1">
    <citation type="submission" date="2014-12" db="EMBL/GenBank/DDBJ databases">
        <title>Denitrispirillum autotrophicum gen. nov., sp. nov., Denitrifying, Facultatively Autotrophic Bacteria Isolated from Rice Paddy Soil.</title>
        <authorList>
            <person name="Ishii S."/>
            <person name="Ashida N."/>
            <person name="Ohno H."/>
            <person name="Otsuka S."/>
            <person name="Yokota A."/>
            <person name="Senoo K."/>
        </authorList>
    </citation>
    <scope>NUCLEOTIDE SEQUENCE [LARGE SCALE GENOMIC DNA]</scope>
    <source>
        <strain evidence="17 18">TSA66</strain>
    </source>
</reference>
<feature type="binding site" evidence="16">
    <location>
        <begin position="108"/>
        <end position="111"/>
    </location>
    <ligand>
        <name>substrate</name>
    </ligand>
</feature>
<keyword evidence="18" id="KW-1185">Reference proteome</keyword>
<evidence type="ECO:0000256" key="16">
    <source>
        <dbReference type="HAMAP-Rule" id="MF_01274"/>
    </source>
</evidence>
<keyword evidence="12 16" id="KW-0630">Potassium</keyword>
<evidence type="ECO:0000256" key="11">
    <source>
        <dbReference type="ARBA" id="ARBA00022840"/>
    </source>
</evidence>
<dbReference type="Proteomes" id="UP000031572">
    <property type="component" value="Unassembled WGS sequence"/>
</dbReference>
<comment type="subcellular location">
    <subcellularLocation>
        <location evidence="3 16">Cytoplasm</location>
    </subcellularLocation>
</comment>